<evidence type="ECO:0000313" key="3">
    <source>
        <dbReference type="Proteomes" id="UP000010472"/>
    </source>
</evidence>
<proteinExistence type="predicted"/>
<reference evidence="2 3" key="1">
    <citation type="submission" date="2012-06" db="EMBL/GenBank/DDBJ databases">
        <title>Finished chromosome of genome of Crinalium epipsammum PCC 9333.</title>
        <authorList>
            <consortium name="US DOE Joint Genome Institute"/>
            <person name="Gugger M."/>
            <person name="Coursin T."/>
            <person name="Rippka R."/>
            <person name="Tandeau De Marsac N."/>
            <person name="Huntemann M."/>
            <person name="Wei C.-L."/>
            <person name="Han J."/>
            <person name="Detter J.C."/>
            <person name="Han C."/>
            <person name="Tapia R."/>
            <person name="Davenport K."/>
            <person name="Daligault H."/>
            <person name="Erkkila T."/>
            <person name="Gu W."/>
            <person name="Munk A.C.C."/>
            <person name="Teshima H."/>
            <person name="Xu Y."/>
            <person name="Chain P."/>
            <person name="Chen A."/>
            <person name="Krypides N."/>
            <person name="Mavromatis K."/>
            <person name="Markowitz V."/>
            <person name="Szeto E."/>
            <person name="Ivanova N."/>
            <person name="Mikhailova N."/>
            <person name="Ovchinnikova G."/>
            <person name="Pagani I."/>
            <person name="Pati A."/>
            <person name="Goodwin L."/>
            <person name="Peters L."/>
            <person name="Pitluck S."/>
            <person name="Woyke T."/>
            <person name="Kerfeld C."/>
        </authorList>
    </citation>
    <scope>NUCLEOTIDE SEQUENCE [LARGE SCALE GENOMIC DNA]</scope>
    <source>
        <strain evidence="2 3">PCC 9333</strain>
    </source>
</reference>
<evidence type="ECO:0000313" key="2">
    <source>
        <dbReference type="EMBL" id="AFZ11114.1"/>
    </source>
</evidence>
<evidence type="ECO:0000259" key="1">
    <source>
        <dbReference type="Pfam" id="PF08486"/>
    </source>
</evidence>
<gene>
    <name evidence="2" type="ORF">Cri9333_0114</name>
</gene>
<dbReference type="STRING" id="1173022.Cri9333_0114"/>
<dbReference type="InterPro" id="IPR013486">
    <property type="entry name" value="SpoIID/LytB"/>
</dbReference>
<dbReference type="PANTHER" id="PTHR30032">
    <property type="entry name" value="N-ACETYLMURAMOYL-L-ALANINE AMIDASE-RELATED"/>
    <property type="match status" value="1"/>
</dbReference>
<dbReference type="NCBIfam" id="TIGR02669">
    <property type="entry name" value="SpoIID_LytB"/>
    <property type="match status" value="1"/>
</dbReference>
<dbReference type="GO" id="GO:0030435">
    <property type="term" value="P:sporulation resulting in formation of a cellular spore"/>
    <property type="evidence" value="ECO:0007669"/>
    <property type="project" value="InterPro"/>
</dbReference>
<keyword evidence="3" id="KW-1185">Reference proteome</keyword>
<dbReference type="EMBL" id="CP003620">
    <property type="protein sequence ID" value="AFZ11114.1"/>
    <property type="molecule type" value="Genomic_DNA"/>
</dbReference>
<sequence length="549" mass="61411">MLIIQAETGKKLSHLSRNVLMAFCLFGLTGASGPIARIPEVELKVGIVQRFGEEPNQELTLEATKGDRLTLHFLAGNMQPQTLEVQKVKLEAVTQALSVPGVDERLVLGNYRSFETAEDSANKWLAKGIAVEIAQPERWHVWAKRSVYNTPLLRRLLLENLKQQGQKTAYLDTNILPKQTQVSWVVNGLRYNRKNLEITSGKDLINVKKGKDDKFGRIYGGSLRIKPNSYGTYTLINEVPLETYLRGVVPHEIDYNAPYGAMEAQAIIARTYALKNLRRFAIDGYQICADTQCQVYKGLTGTSASSDKAIAATKSQVLTYDNQIVDALYSSTSGGVTAQFDDVWNGAKRPYLKPIIDSTQNIWDLSRKPLANEENLRQFLSLKQGFNEKGWNTFRWRRTSTLTDITKGLQRYLKRTKNPLANFEKINQISVVERSPAGRILKLQVKTDKGVVELYKDDVRSAFLPPSSTLFYLEPVYNTDKTLKGYTFVGGGLGHGVGLSQTGAYALAKKGWAGEEIVNFYYPGTQIQAINNKIFNFQGQANSTTTSKK</sequence>
<dbReference type="PATRIC" id="fig|1173022.3.peg.123"/>
<dbReference type="OrthoDB" id="501259at2"/>
<dbReference type="InterPro" id="IPR013693">
    <property type="entry name" value="SpoIID/LytB_N"/>
</dbReference>
<dbReference type="RefSeq" id="WP_015201258.1">
    <property type="nucleotide sequence ID" value="NC_019753.1"/>
</dbReference>
<name>K9VU84_9CYAN</name>
<accession>K9VU84</accession>
<dbReference type="Proteomes" id="UP000010472">
    <property type="component" value="Chromosome"/>
</dbReference>
<feature type="domain" description="Sporulation stage II protein D amidase enhancer LytB N-terminal" evidence="1">
    <location>
        <begin position="231"/>
        <end position="320"/>
    </location>
</feature>
<dbReference type="HOGENOM" id="CLU_036694_0_0_3"/>
<dbReference type="AlphaFoldDB" id="K9VU84"/>
<organism evidence="2 3">
    <name type="scientific">Crinalium epipsammum PCC 9333</name>
    <dbReference type="NCBI Taxonomy" id="1173022"/>
    <lineage>
        <taxon>Bacteria</taxon>
        <taxon>Bacillati</taxon>
        <taxon>Cyanobacteriota</taxon>
        <taxon>Cyanophyceae</taxon>
        <taxon>Gomontiellales</taxon>
        <taxon>Gomontiellaceae</taxon>
        <taxon>Crinalium</taxon>
    </lineage>
</organism>
<dbReference type="PANTHER" id="PTHR30032:SF4">
    <property type="entry name" value="AMIDASE ENHANCER"/>
    <property type="match status" value="1"/>
</dbReference>
<dbReference type="KEGG" id="cep:Cri9333_0114"/>
<protein>
    <submittedName>
        <fullName evidence="2">SpoIID/LytB domain protein</fullName>
    </submittedName>
</protein>
<dbReference type="eggNOG" id="COG2385">
    <property type="taxonomic scope" value="Bacteria"/>
</dbReference>
<dbReference type="Pfam" id="PF08486">
    <property type="entry name" value="SpoIID"/>
    <property type="match status" value="1"/>
</dbReference>
<dbReference type="InterPro" id="IPR051922">
    <property type="entry name" value="Bact_Sporulation_Assoc"/>
</dbReference>
<dbReference type="GO" id="GO:0030288">
    <property type="term" value="C:outer membrane-bounded periplasmic space"/>
    <property type="evidence" value="ECO:0007669"/>
    <property type="project" value="TreeGrafter"/>
</dbReference>